<dbReference type="Gene3D" id="3.30.830.10">
    <property type="entry name" value="Metalloenzyme, LuxS/M16 peptidase-like"/>
    <property type="match status" value="1"/>
</dbReference>
<dbReference type="SUPFAM" id="SSF63411">
    <property type="entry name" value="LuxS/MPP-like metallohydrolase"/>
    <property type="match status" value="1"/>
</dbReference>
<keyword evidence="3" id="KW-1185">Reference proteome</keyword>
<protein>
    <submittedName>
        <fullName evidence="2">Homeobox protein PKNOX1</fullName>
    </submittedName>
</protein>
<dbReference type="PANTHER" id="PTHR43016">
    <property type="entry name" value="PRESEQUENCE PROTEASE"/>
    <property type="match status" value="1"/>
</dbReference>
<gene>
    <name evidence="2" type="primary">PREP1</name>
    <name evidence="2" type="ORF">PIB30_029951</name>
</gene>
<dbReference type="InterPro" id="IPR011765">
    <property type="entry name" value="Pept_M16_N"/>
</dbReference>
<evidence type="ECO:0000313" key="2">
    <source>
        <dbReference type="EMBL" id="MED6182593.1"/>
    </source>
</evidence>
<feature type="domain" description="Peptidase M16 N-terminal" evidence="1">
    <location>
        <begin position="76"/>
        <end position="150"/>
    </location>
</feature>
<keyword evidence="2" id="KW-0371">Homeobox</keyword>
<proteinExistence type="predicted"/>
<reference evidence="2 3" key="1">
    <citation type="journal article" date="2023" name="Plants (Basel)">
        <title>Bridging the Gap: Combining Genomics and Transcriptomics Approaches to Understand Stylosanthes scabra, an Orphan Legume from the Brazilian Caatinga.</title>
        <authorList>
            <person name="Ferreira-Neto J.R.C."/>
            <person name="da Silva M.D."/>
            <person name="Binneck E."/>
            <person name="de Melo N.F."/>
            <person name="da Silva R.H."/>
            <person name="de Melo A.L.T.M."/>
            <person name="Pandolfi V."/>
            <person name="Bustamante F.O."/>
            <person name="Brasileiro-Vidal A.C."/>
            <person name="Benko-Iseppon A.M."/>
        </authorList>
    </citation>
    <scope>NUCLEOTIDE SEQUENCE [LARGE SCALE GENOMIC DNA]</scope>
    <source>
        <tissue evidence="2">Leaves</tissue>
    </source>
</reference>
<sequence length="204" mass="23599">MSEFFFSSFSRVTRPLLKLTKKHFSSLGFEKVSEEFIPEWKSNAVLFRHRKTGAEVMSVSNNDENKVFGIVFRTPPKDSTGIAHILEHSVLCGSRKYPLKEPFVVMKGSLHTYLNASTYADRTCYKVASTNTKDFYNLVDVYLDAVFFPRCVEDFQTFQQEGWHFELNDSSEDITYKGVVFNEMKGVYSQPDRILYRASQRASF</sequence>
<accession>A0ABU6WCF6</accession>
<name>A0ABU6WCF6_9FABA</name>
<keyword evidence="2" id="KW-0238">DNA-binding</keyword>
<dbReference type="GO" id="GO:0003677">
    <property type="term" value="F:DNA binding"/>
    <property type="evidence" value="ECO:0007669"/>
    <property type="project" value="UniProtKB-KW"/>
</dbReference>
<dbReference type="PANTHER" id="PTHR43016:SF13">
    <property type="entry name" value="PRESEQUENCE PROTEASE, MITOCHONDRIAL"/>
    <property type="match status" value="1"/>
</dbReference>
<evidence type="ECO:0000313" key="3">
    <source>
        <dbReference type="Proteomes" id="UP001341840"/>
    </source>
</evidence>
<organism evidence="2 3">
    <name type="scientific">Stylosanthes scabra</name>
    <dbReference type="NCBI Taxonomy" id="79078"/>
    <lineage>
        <taxon>Eukaryota</taxon>
        <taxon>Viridiplantae</taxon>
        <taxon>Streptophyta</taxon>
        <taxon>Embryophyta</taxon>
        <taxon>Tracheophyta</taxon>
        <taxon>Spermatophyta</taxon>
        <taxon>Magnoliopsida</taxon>
        <taxon>eudicotyledons</taxon>
        <taxon>Gunneridae</taxon>
        <taxon>Pentapetalae</taxon>
        <taxon>rosids</taxon>
        <taxon>fabids</taxon>
        <taxon>Fabales</taxon>
        <taxon>Fabaceae</taxon>
        <taxon>Papilionoideae</taxon>
        <taxon>50 kb inversion clade</taxon>
        <taxon>dalbergioids sensu lato</taxon>
        <taxon>Dalbergieae</taxon>
        <taxon>Pterocarpus clade</taxon>
        <taxon>Stylosanthes</taxon>
    </lineage>
</organism>
<evidence type="ECO:0000259" key="1">
    <source>
        <dbReference type="Pfam" id="PF00675"/>
    </source>
</evidence>
<dbReference type="Proteomes" id="UP001341840">
    <property type="component" value="Unassembled WGS sequence"/>
</dbReference>
<comment type="caution">
    <text evidence="2">The sequence shown here is derived from an EMBL/GenBank/DDBJ whole genome shotgun (WGS) entry which is preliminary data.</text>
</comment>
<dbReference type="EMBL" id="JASCZI010181366">
    <property type="protein sequence ID" value="MED6182593.1"/>
    <property type="molecule type" value="Genomic_DNA"/>
</dbReference>
<dbReference type="InterPro" id="IPR011249">
    <property type="entry name" value="Metalloenz_LuxS/M16"/>
</dbReference>
<dbReference type="Pfam" id="PF00675">
    <property type="entry name" value="Peptidase_M16"/>
    <property type="match status" value="1"/>
</dbReference>